<accession>A0A841H3I4</accession>
<reference evidence="2 3" key="1">
    <citation type="submission" date="2020-08" db="EMBL/GenBank/DDBJ databases">
        <title>Genomic Encyclopedia of Type Strains, Phase IV (KMG-IV): sequencing the most valuable type-strain genomes for metagenomic binning, comparative biology and taxonomic classification.</title>
        <authorList>
            <person name="Goeker M."/>
        </authorList>
    </citation>
    <scope>NUCLEOTIDE SEQUENCE [LARGE SCALE GENOMIC DNA]</scope>
    <source>
        <strain evidence="2 3">DSM 29007</strain>
    </source>
</reference>
<dbReference type="EMBL" id="JACHIA010000016">
    <property type="protein sequence ID" value="MBB6072597.1"/>
    <property type="molecule type" value="Genomic_DNA"/>
</dbReference>
<sequence>MIPILSSLALAGLLAGAPCELPCRCISPPSPAEARDESKAVFVGRVVSQRDSVWILRDAGTTHGWAVQETESTIVVDVSWKLPAGVSDTIRVWTGKSSCDPVLIVGEYHLVYAGENRLLPGVLVSPGCSRTTLAASLSAEQQFAGLGTPVTGTLRPGGYPRPAPAETTGSLPDTHPNH</sequence>
<gene>
    <name evidence="2" type="ORF">HNQ61_004260</name>
</gene>
<dbReference type="RefSeq" id="WP_170032714.1">
    <property type="nucleotide sequence ID" value="NZ_JABDTL010000001.1"/>
</dbReference>
<dbReference type="Proteomes" id="UP000582837">
    <property type="component" value="Unassembled WGS sequence"/>
</dbReference>
<keyword evidence="3" id="KW-1185">Reference proteome</keyword>
<evidence type="ECO:0000256" key="1">
    <source>
        <dbReference type="SAM" id="MobiDB-lite"/>
    </source>
</evidence>
<evidence type="ECO:0000313" key="2">
    <source>
        <dbReference type="EMBL" id="MBB6072597.1"/>
    </source>
</evidence>
<proteinExistence type="predicted"/>
<dbReference type="AlphaFoldDB" id="A0A841H3I4"/>
<name>A0A841H3I4_9BACT</name>
<organism evidence="2 3">
    <name type="scientific">Longimicrobium terrae</name>
    <dbReference type="NCBI Taxonomy" id="1639882"/>
    <lineage>
        <taxon>Bacteria</taxon>
        <taxon>Pseudomonadati</taxon>
        <taxon>Gemmatimonadota</taxon>
        <taxon>Longimicrobiia</taxon>
        <taxon>Longimicrobiales</taxon>
        <taxon>Longimicrobiaceae</taxon>
        <taxon>Longimicrobium</taxon>
    </lineage>
</organism>
<feature type="region of interest" description="Disordered" evidence="1">
    <location>
        <begin position="147"/>
        <end position="178"/>
    </location>
</feature>
<comment type="caution">
    <text evidence="2">The sequence shown here is derived from an EMBL/GenBank/DDBJ whole genome shotgun (WGS) entry which is preliminary data.</text>
</comment>
<protein>
    <submittedName>
        <fullName evidence="2">Uncharacterized protein</fullName>
    </submittedName>
</protein>
<evidence type="ECO:0000313" key="3">
    <source>
        <dbReference type="Proteomes" id="UP000582837"/>
    </source>
</evidence>